<keyword evidence="5" id="KW-0614">Plasmid</keyword>
<geneLocation type="plasmid" evidence="5">
    <name>pSnCh</name>
</geneLocation>
<dbReference type="PANTHER" id="PTHR33375:SF1">
    <property type="entry name" value="CHROMOSOME-PARTITIONING PROTEIN PARB-RELATED"/>
    <property type="match status" value="1"/>
</dbReference>
<organism evidence="5">
    <name type="scientific">Singulisphaera sp. Ch08</name>
    <dbReference type="NCBI Taxonomy" id="3120278"/>
    <lineage>
        <taxon>Bacteria</taxon>
        <taxon>Pseudomonadati</taxon>
        <taxon>Planctomycetota</taxon>
        <taxon>Planctomycetia</taxon>
        <taxon>Isosphaerales</taxon>
        <taxon>Isosphaeraceae</taxon>
        <taxon>Singulisphaera</taxon>
    </lineage>
</organism>
<dbReference type="GO" id="GO:0005694">
    <property type="term" value="C:chromosome"/>
    <property type="evidence" value="ECO:0007669"/>
    <property type="project" value="TreeGrafter"/>
</dbReference>
<evidence type="ECO:0000313" key="5">
    <source>
        <dbReference type="EMBL" id="XBH08494.1"/>
    </source>
</evidence>
<dbReference type="InterPro" id="IPR036086">
    <property type="entry name" value="ParB/Sulfiredoxin_sf"/>
</dbReference>
<keyword evidence="2" id="KW-0159">Chromosome partition</keyword>
<dbReference type="GO" id="GO:0007059">
    <property type="term" value="P:chromosome segregation"/>
    <property type="evidence" value="ECO:0007669"/>
    <property type="project" value="UniProtKB-KW"/>
</dbReference>
<dbReference type="Gene3D" id="1.10.10.2830">
    <property type="match status" value="1"/>
</dbReference>
<dbReference type="PANTHER" id="PTHR33375">
    <property type="entry name" value="CHROMOSOME-PARTITIONING PROTEIN PARB-RELATED"/>
    <property type="match status" value="1"/>
</dbReference>
<proteinExistence type="inferred from homology"/>
<dbReference type="GO" id="GO:0003677">
    <property type="term" value="F:DNA binding"/>
    <property type="evidence" value="ECO:0007669"/>
    <property type="project" value="InterPro"/>
</dbReference>
<dbReference type="FunFam" id="1.10.10.2830:FF:000001">
    <property type="entry name" value="Chromosome partitioning protein ParB"/>
    <property type="match status" value="1"/>
</dbReference>
<sequence length="298" mass="32896">MAKPNQTDEARINRLASMTRLPAESESMAADPEARSFEGRSRLKAAAEIRLDRIVADPNQPRVEFDPESLSRLASSLKQRGQLQPIRVRWDEALDRYVVVVGERRWRAAGLAGLTAIACVVASGNAAPEEILEDQLIENCLREDLRPIEQAKAFKTLLSRLGISQRQLAERLQVSPPTITRALALLELPDSIQSSVDAGDIAPHTAYEISKIDDTAIQVEVAAQAAQGRLRRDDMREMVTRTPRQSRGTAPKPWVHNADGRVRVTLTPLAEDVGHEELVEALRSALATLRKKSRGQAA</sequence>
<dbReference type="InterPro" id="IPR004437">
    <property type="entry name" value="ParB/RepB/Spo0J"/>
</dbReference>
<reference evidence="5" key="1">
    <citation type="submission" date="2024-05" db="EMBL/GenBank/DDBJ databases">
        <title>Planctomycetes of the genus Singulisphaera possess chitinolytic capabilities.</title>
        <authorList>
            <person name="Ivanova A."/>
        </authorList>
    </citation>
    <scope>NUCLEOTIDE SEQUENCE</scope>
    <source>
        <strain evidence="5">Ch08T</strain>
        <plasmid evidence="5">pSnCh</plasmid>
    </source>
</reference>
<accession>A0AAU7CSQ3</accession>
<dbReference type="EMBL" id="CP155448">
    <property type="protein sequence ID" value="XBH08494.1"/>
    <property type="molecule type" value="Genomic_DNA"/>
</dbReference>
<dbReference type="InterPro" id="IPR003115">
    <property type="entry name" value="ParB_N"/>
</dbReference>
<protein>
    <submittedName>
        <fullName evidence="5">ParB/RepB/Spo0J family partition protein</fullName>
    </submittedName>
</protein>
<evidence type="ECO:0000256" key="2">
    <source>
        <dbReference type="ARBA" id="ARBA00022829"/>
    </source>
</evidence>
<evidence type="ECO:0000259" key="4">
    <source>
        <dbReference type="SMART" id="SM00470"/>
    </source>
</evidence>
<dbReference type="SUPFAM" id="SSF109709">
    <property type="entry name" value="KorB DNA-binding domain-like"/>
    <property type="match status" value="1"/>
</dbReference>
<feature type="region of interest" description="Disordered" evidence="3">
    <location>
        <begin position="1"/>
        <end position="37"/>
    </location>
</feature>
<dbReference type="SUPFAM" id="SSF110849">
    <property type="entry name" value="ParB/Sulfiredoxin"/>
    <property type="match status" value="1"/>
</dbReference>
<dbReference type="AlphaFoldDB" id="A0AAU7CSQ3"/>
<dbReference type="InterPro" id="IPR050336">
    <property type="entry name" value="Chromosome_partition/occlusion"/>
</dbReference>
<dbReference type="Pfam" id="PF02195">
    <property type="entry name" value="ParB_N"/>
    <property type="match status" value="1"/>
</dbReference>
<dbReference type="NCBIfam" id="TIGR00180">
    <property type="entry name" value="parB_part"/>
    <property type="match status" value="1"/>
</dbReference>
<feature type="domain" description="ParB-like N-terminal" evidence="4">
    <location>
        <begin position="47"/>
        <end position="140"/>
    </location>
</feature>
<feature type="compositionally biased region" description="Basic and acidic residues" evidence="3">
    <location>
        <begin position="1"/>
        <end position="12"/>
    </location>
</feature>
<dbReference type="SMART" id="SM00470">
    <property type="entry name" value="ParB"/>
    <property type="match status" value="1"/>
</dbReference>
<gene>
    <name evidence="5" type="ORF">V5E97_40210</name>
</gene>
<evidence type="ECO:0000256" key="3">
    <source>
        <dbReference type="SAM" id="MobiDB-lite"/>
    </source>
</evidence>
<dbReference type="Gene3D" id="3.90.1530.30">
    <property type="match status" value="1"/>
</dbReference>
<dbReference type="InterPro" id="IPR041468">
    <property type="entry name" value="HTH_ParB/Spo0J"/>
</dbReference>
<name>A0AAU7CSQ3_9BACT</name>
<dbReference type="RefSeq" id="WP_406701365.1">
    <property type="nucleotide sequence ID" value="NZ_CP155448.1"/>
</dbReference>
<dbReference type="Pfam" id="PF17762">
    <property type="entry name" value="HTH_ParB"/>
    <property type="match status" value="1"/>
</dbReference>
<evidence type="ECO:0000256" key="1">
    <source>
        <dbReference type="ARBA" id="ARBA00006295"/>
    </source>
</evidence>
<comment type="similarity">
    <text evidence="1">Belongs to the ParB family.</text>
</comment>